<comment type="caution">
    <text evidence="1">The sequence shown here is derived from an EMBL/GenBank/DDBJ whole genome shotgun (WGS) entry which is preliminary data.</text>
</comment>
<dbReference type="EMBL" id="AJWY01007502">
    <property type="protein sequence ID" value="EKC63815.1"/>
    <property type="molecule type" value="Genomic_DNA"/>
</dbReference>
<accession>K1TBF7</accession>
<feature type="non-terminal residue" evidence="1">
    <location>
        <position position="95"/>
    </location>
</feature>
<organism evidence="1">
    <name type="scientific">human gut metagenome</name>
    <dbReference type="NCBI Taxonomy" id="408170"/>
    <lineage>
        <taxon>unclassified sequences</taxon>
        <taxon>metagenomes</taxon>
        <taxon>organismal metagenomes</taxon>
    </lineage>
</organism>
<evidence type="ECO:0000313" key="1">
    <source>
        <dbReference type="EMBL" id="EKC63815.1"/>
    </source>
</evidence>
<reference evidence="1" key="1">
    <citation type="journal article" date="2013" name="Environ. Microbiol.">
        <title>Microbiota from the distal guts of lean and obese adolescents exhibit partial functional redundancy besides clear differences in community structure.</title>
        <authorList>
            <person name="Ferrer M."/>
            <person name="Ruiz A."/>
            <person name="Lanza F."/>
            <person name="Haange S.B."/>
            <person name="Oberbach A."/>
            <person name="Till H."/>
            <person name="Bargiela R."/>
            <person name="Campoy C."/>
            <person name="Segura M.T."/>
            <person name="Richter M."/>
            <person name="von Bergen M."/>
            <person name="Seifert J."/>
            <person name="Suarez A."/>
        </authorList>
    </citation>
    <scope>NUCLEOTIDE SEQUENCE</scope>
</reference>
<gene>
    <name evidence="1" type="ORF">LEA_11149</name>
</gene>
<sequence length="95" mass="10583">MATALYFLGSQRKSLNDAMGRYQAVINDIDNDKIEKLVNDGRVDVGVSHLLGMVSYGDFKLTVRSMDKTLMDLAKYPDLQGKLPETEKEVAITKS</sequence>
<dbReference type="AlphaFoldDB" id="K1TBF7"/>
<proteinExistence type="predicted"/>
<protein>
    <submittedName>
        <fullName evidence="1">Uncharacterized protein</fullName>
    </submittedName>
</protein>
<name>K1TBF7_9ZZZZ</name>